<comment type="caution">
    <text evidence="1">The sequence shown here is derived from an EMBL/GenBank/DDBJ whole genome shotgun (WGS) entry which is preliminary data.</text>
</comment>
<dbReference type="EMBL" id="JBICBT010000686">
    <property type="protein sequence ID" value="KAL3105433.1"/>
    <property type="molecule type" value="Genomic_DNA"/>
</dbReference>
<protein>
    <submittedName>
        <fullName evidence="1">Uncharacterized protein</fullName>
    </submittedName>
</protein>
<dbReference type="Proteomes" id="UP001620626">
    <property type="component" value="Unassembled WGS sequence"/>
</dbReference>
<evidence type="ECO:0000313" key="1">
    <source>
        <dbReference type="EMBL" id="KAL3105433.1"/>
    </source>
</evidence>
<accession>A0ABD2KRD0</accession>
<proteinExistence type="predicted"/>
<sequence>MMTKGCCIRLNAAHLHLAIESLFAGQRLYARKRILAGDAGGGGAESGGRRRIVTRRERVHIVALSAQFLNSLKDPNEWRLGDGGTDKGIMPVVESRQELDGESELAFRMSKMNIEERLEGAEQAEISD</sequence>
<dbReference type="AlphaFoldDB" id="A0ABD2KRD0"/>
<name>A0ABD2KRD0_9BILA</name>
<organism evidence="1 2">
    <name type="scientific">Heterodera trifolii</name>
    <dbReference type="NCBI Taxonomy" id="157864"/>
    <lineage>
        <taxon>Eukaryota</taxon>
        <taxon>Metazoa</taxon>
        <taxon>Ecdysozoa</taxon>
        <taxon>Nematoda</taxon>
        <taxon>Chromadorea</taxon>
        <taxon>Rhabditida</taxon>
        <taxon>Tylenchina</taxon>
        <taxon>Tylenchomorpha</taxon>
        <taxon>Tylenchoidea</taxon>
        <taxon>Heteroderidae</taxon>
        <taxon>Heteroderinae</taxon>
        <taxon>Heterodera</taxon>
    </lineage>
</organism>
<keyword evidence="2" id="KW-1185">Reference proteome</keyword>
<reference evidence="1 2" key="1">
    <citation type="submission" date="2024-10" db="EMBL/GenBank/DDBJ databases">
        <authorList>
            <person name="Kim D."/>
        </authorList>
    </citation>
    <scope>NUCLEOTIDE SEQUENCE [LARGE SCALE GENOMIC DNA]</scope>
    <source>
        <strain evidence="1">BH-2024</strain>
    </source>
</reference>
<evidence type="ECO:0000313" key="2">
    <source>
        <dbReference type="Proteomes" id="UP001620626"/>
    </source>
</evidence>
<gene>
    <name evidence="1" type="ORF">niasHT_025797</name>
</gene>